<gene>
    <name evidence="3" type="ORF">QR98_0030000</name>
    <name evidence="2" type="ORF">SSS_1803</name>
</gene>
<organism evidence="3 6">
    <name type="scientific">Sarcoptes scabiei</name>
    <name type="common">Itch mite</name>
    <name type="synonym">Acarus scabiei</name>
    <dbReference type="NCBI Taxonomy" id="52283"/>
    <lineage>
        <taxon>Eukaryota</taxon>
        <taxon>Metazoa</taxon>
        <taxon>Ecdysozoa</taxon>
        <taxon>Arthropoda</taxon>
        <taxon>Chelicerata</taxon>
        <taxon>Arachnida</taxon>
        <taxon>Acari</taxon>
        <taxon>Acariformes</taxon>
        <taxon>Sarcoptiformes</taxon>
        <taxon>Astigmata</taxon>
        <taxon>Psoroptidia</taxon>
        <taxon>Sarcoptoidea</taxon>
        <taxon>Sarcoptidae</taxon>
        <taxon>Sarcoptinae</taxon>
        <taxon>Sarcoptes</taxon>
    </lineage>
</organism>
<evidence type="ECO:0000313" key="6">
    <source>
        <dbReference type="Proteomes" id="UP000616769"/>
    </source>
</evidence>
<keyword evidence="5" id="KW-1185">Reference proteome</keyword>
<evidence type="ECO:0000259" key="1">
    <source>
        <dbReference type="PROSITE" id="PS51335"/>
    </source>
</evidence>
<reference evidence="3 6" key="1">
    <citation type="journal article" date="2015" name="Parasit. Vectors">
        <title>Draft genome of the scabies mite.</title>
        <authorList>
            <person name="Rider S.D.Jr."/>
            <person name="Morgan M.S."/>
            <person name="Arlian L.G."/>
        </authorList>
    </citation>
    <scope>NUCLEOTIDE SEQUENCE [LARGE SCALE GENOMIC DNA]</scope>
    <source>
        <strain evidence="3">Arlian Lab</strain>
    </source>
</reference>
<dbReference type="EnsemblMetazoa" id="SSS_1803s_mrna">
    <property type="protein sequence ID" value="KAF7490708.1"/>
    <property type="gene ID" value="SSS_1803"/>
</dbReference>
<evidence type="ECO:0000313" key="2">
    <source>
        <dbReference type="EMBL" id="KAF7490708.1"/>
    </source>
</evidence>
<dbReference type="InterPro" id="IPR006816">
    <property type="entry name" value="ELMO_dom"/>
</dbReference>
<evidence type="ECO:0000313" key="3">
    <source>
        <dbReference type="EMBL" id="KPM04550.1"/>
    </source>
</evidence>
<name>A0A132A2J0_SARSC</name>
<dbReference type="VEuPathDB" id="VectorBase:SSCA006834"/>
<dbReference type="EMBL" id="WVUK01000062">
    <property type="protein sequence ID" value="KAF7490708.1"/>
    <property type="molecule type" value="Genomic_DNA"/>
</dbReference>
<proteinExistence type="predicted"/>
<protein>
    <submittedName>
        <fullName evidence="2 3">ELMO domain-containing protein 3</fullName>
    </submittedName>
</protein>
<dbReference type="AlphaFoldDB" id="A0A132A2J0"/>
<dbReference type="EMBL" id="JXLN01009326">
    <property type="protein sequence ID" value="KPM04550.1"/>
    <property type="molecule type" value="Genomic_DNA"/>
</dbReference>
<evidence type="ECO:0000313" key="4">
    <source>
        <dbReference type="EnsemblMetazoa" id="KAF7490708.1"/>
    </source>
</evidence>
<dbReference type="PROSITE" id="PS51335">
    <property type="entry name" value="ELMO"/>
    <property type="match status" value="1"/>
</dbReference>
<evidence type="ECO:0000313" key="5">
    <source>
        <dbReference type="Proteomes" id="UP000070412"/>
    </source>
</evidence>
<reference evidence="5" key="2">
    <citation type="journal article" date="2020" name="PLoS Negl. Trop. Dis.">
        <title>High-quality nuclear genome for Sarcoptes scabiei-A critical resource for a neglected parasite.</title>
        <authorList>
            <person name="Korhonen P.K."/>
            <person name="Gasser R.B."/>
            <person name="Ma G."/>
            <person name="Wang T."/>
            <person name="Stroehlein A.J."/>
            <person name="Young N.D."/>
            <person name="Ang C.S."/>
            <person name="Fernando D.D."/>
            <person name="Lu H.C."/>
            <person name="Taylor S."/>
            <person name="Reynolds S.L."/>
            <person name="Mofiz E."/>
            <person name="Najaraj S.H."/>
            <person name="Gowda H."/>
            <person name="Madugundu A."/>
            <person name="Renuse S."/>
            <person name="Holt D."/>
            <person name="Pandey A."/>
            <person name="Papenfuss A.T."/>
            <person name="Fischer K."/>
        </authorList>
    </citation>
    <scope>NUCLEOTIDE SEQUENCE [LARGE SCALE GENOMIC DNA]</scope>
</reference>
<accession>A0A132A2J0</accession>
<dbReference type="OrthoDB" id="67155at2759"/>
<dbReference type="Proteomes" id="UP000070412">
    <property type="component" value="Unassembled WGS sequence"/>
</dbReference>
<dbReference type="InterPro" id="IPR050868">
    <property type="entry name" value="ELMO_domain-containing"/>
</dbReference>
<reference evidence="2" key="3">
    <citation type="submission" date="2020-01" db="EMBL/GenBank/DDBJ databases">
        <authorList>
            <person name="Korhonen P.K.K."/>
            <person name="Guangxu M.G."/>
            <person name="Wang T.W."/>
            <person name="Stroehlein A.J.S."/>
            <person name="Young N.D."/>
            <person name="Ang C.-S.A."/>
            <person name="Fernando D.W.F."/>
            <person name="Lu H.L."/>
            <person name="Taylor S.T."/>
            <person name="Ehtesham M.E.M."/>
            <person name="Najaraj S.H.N."/>
            <person name="Harsha G.H.G."/>
            <person name="Madugundu A.M."/>
            <person name="Renuse S.R."/>
            <person name="Holt D.H."/>
            <person name="Pandey A.P."/>
            <person name="Papenfuss A.P."/>
            <person name="Gasser R.B.G."/>
            <person name="Fischer K.F."/>
        </authorList>
    </citation>
    <scope>NUCLEOTIDE SEQUENCE</scope>
    <source>
        <strain evidence="2">SSS_KF_BRIS2020</strain>
    </source>
</reference>
<dbReference type="Pfam" id="PF04727">
    <property type="entry name" value="ELMO_CED12"/>
    <property type="match status" value="1"/>
</dbReference>
<sequence length="312" mass="37062">MLNYSEQNAKENNEWDEIICLPIINVRENLSTISSEIVENELDFVCEKQLCKHLCEIDLQIDPVALKKKSSYKRKWRMFHEILQRYLIFWQNSILSNPKLIDEADRLMEIANRSFDNGNRFHQRCLSTIFFKLTGNSVDSFKRYGHHWEQIGFQGSDPSTDFRGVGILGLFQLCFFVVDPKICRFCKVCYEKSLDSLQHYPFAITSINLTQIALQTLRDGLLNNEINRSNSVLDVFNRFYYGTFIRFYEIWKDQNKTIIDIGYVLKDLKRFARENIKRILKNTQKYSDRYSNGPKDLKEELFTNIIDWYQSK</sequence>
<dbReference type="PANTHER" id="PTHR12771">
    <property type="entry name" value="ENGULFMENT AND CELL MOTILITY"/>
    <property type="match status" value="1"/>
</dbReference>
<feature type="domain" description="ELMO" evidence="1">
    <location>
        <begin position="121"/>
        <end position="276"/>
    </location>
</feature>
<dbReference type="PANTHER" id="PTHR12771:SF2">
    <property type="entry name" value="ELMO DOMAIN-CONTAINING PROTEIN 3"/>
    <property type="match status" value="1"/>
</dbReference>
<reference evidence="4" key="4">
    <citation type="submission" date="2022-06" db="UniProtKB">
        <authorList>
            <consortium name="EnsemblMetazoa"/>
        </authorList>
    </citation>
    <scope>IDENTIFICATION</scope>
</reference>
<dbReference type="Proteomes" id="UP000616769">
    <property type="component" value="Unassembled WGS sequence"/>
</dbReference>